<protein>
    <recommendedName>
        <fullName evidence="5">Secreted protein</fullName>
    </recommendedName>
</protein>
<dbReference type="GeneID" id="91410639"/>
<proteinExistence type="predicted"/>
<evidence type="ECO:0000256" key="1">
    <source>
        <dbReference type="SAM" id="MobiDB-lite"/>
    </source>
</evidence>
<sequence length="120" mass="12216">MSGARCARHTRALMARALTVACVVLLCVFGAGPAATTVADSRPASSSAPAEPSESPSDPAADPEVRVAVRTAARGLPGARQLPRAVFHVKHPDGPTRVAPAGTAEPALSGRTVRSVVLRC</sequence>
<keyword evidence="4" id="KW-1185">Reference proteome</keyword>
<evidence type="ECO:0000256" key="2">
    <source>
        <dbReference type="SAM" id="SignalP"/>
    </source>
</evidence>
<reference evidence="3" key="1">
    <citation type="submission" date="2022-10" db="EMBL/GenBank/DDBJ databases">
        <title>The complete genomes of actinobacterial strains from the NBC collection.</title>
        <authorList>
            <person name="Joergensen T.S."/>
            <person name="Alvarez Arevalo M."/>
            <person name="Sterndorff E.B."/>
            <person name="Faurdal D."/>
            <person name="Vuksanovic O."/>
            <person name="Mourched A.-S."/>
            <person name="Charusanti P."/>
            <person name="Shaw S."/>
            <person name="Blin K."/>
            <person name="Weber T."/>
        </authorList>
    </citation>
    <scope>NUCLEOTIDE SEQUENCE</scope>
    <source>
        <strain evidence="3">NBC_00283</strain>
    </source>
</reference>
<keyword evidence="2" id="KW-0732">Signal</keyword>
<dbReference type="RefSeq" id="WP_124289077.1">
    <property type="nucleotide sequence ID" value="NZ_BMVE01000004.1"/>
</dbReference>
<dbReference type="EMBL" id="CP108057">
    <property type="protein sequence ID" value="WUO47529.1"/>
    <property type="molecule type" value="Genomic_DNA"/>
</dbReference>
<evidence type="ECO:0000313" key="3">
    <source>
        <dbReference type="EMBL" id="WUO47529.1"/>
    </source>
</evidence>
<feature type="signal peptide" evidence="2">
    <location>
        <begin position="1"/>
        <end position="34"/>
    </location>
</feature>
<feature type="region of interest" description="Disordered" evidence="1">
    <location>
        <begin position="37"/>
        <end position="64"/>
    </location>
</feature>
<evidence type="ECO:0008006" key="5">
    <source>
        <dbReference type="Google" id="ProtNLM"/>
    </source>
</evidence>
<feature type="compositionally biased region" description="Low complexity" evidence="1">
    <location>
        <begin position="39"/>
        <end position="62"/>
    </location>
</feature>
<name>A0ABZ1RM58_9ACTN</name>
<feature type="chain" id="PRO_5045270051" description="Secreted protein" evidence="2">
    <location>
        <begin position="35"/>
        <end position="120"/>
    </location>
</feature>
<organism evidence="3 4">
    <name type="scientific">Streptomyces goshikiensis</name>
    <dbReference type="NCBI Taxonomy" id="1942"/>
    <lineage>
        <taxon>Bacteria</taxon>
        <taxon>Bacillati</taxon>
        <taxon>Actinomycetota</taxon>
        <taxon>Actinomycetes</taxon>
        <taxon>Kitasatosporales</taxon>
        <taxon>Streptomycetaceae</taxon>
        <taxon>Streptomyces</taxon>
    </lineage>
</organism>
<evidence type="ECO:0000313" key="4">
    <source>
        <dbReference type="Proteomes" id="UP001432075"/>
    </source>
</evidence>
<gene>
    <name evidence="3" type="ORF">OHU17_17635</name>
</gene>
<dbReference type="Proteomes" id="UP001432075">
    <property type="component" value="Chromosome"/>
</dbReference>
<accession>A0ABZ1RM58</accession>